<organism evidence="2 3">
    <name type="scientific">Coprinellus micaceus</name>
    <name type="common">Glistening ink-cap mushroom</name>
    <name type="synonym">Coprinus micaceus</name>
    <dbReference type="NCBI Taxonomy" id="71717"/>
    <lineage>
        <taxon>Eukaryota</taxon>
        <taxon>Fungi</taxon>
        <taxon>Dikarya</taxon>
        <taxon>Basidiomycota</taxon>
        <taxon>Agaricomycotina</taxon>
        <taxon>Agaricomycetes</taxon>
        <taxon>Agaricomycetidae</taxon>
        <taxon>Agaricales</taxon>
        <taxon>Agaricineae</taxon>
        <taxon>Psathyrellaceae</taxon>
        <taxon>Coprinellus</taxon>
    </lineage>
</organism>
<dbReference type="Proteomes" id="UP000298030">
    <property type="component" value="Unassembled WGS sequence"/>
</dbReference>
<evidence type="ECO:0000256" key="1">
    <source>
        <dbReference type="SAM" id="MobiDB-lite"/>
    </source>
</evidence>
<dbReference type="AlphaFoldDB" id="A0A4Y7TE14"/>
<keyword evidence="3" id="KW-1185">Reference proteome</keyword>
<feature type="region of interest" description="Disordered" evidence="1">
    <location>
        <begin position="14"/>
        <end position="44"/>
    </location>
</feature>
<gene>
    <name evidence="2" type="ORF">FA13DRAFT_1790720</name>
</gene>
<sequence length="210" mass="22764">MLLIQVPAGKKGKAVHVTPSSTSPGSWASSRSTLSPTSSSGSRLSVDLSLYDPTPAFLEALPSEAGDLNEGRHFWVYGYPVSSLSGLATLNWDVFKRKEPVSADTEEETKLDLWSGTCDLIANLRMYTAYPDVHLALVEGRSALIGVDGEGEGGSEATLVMWAISLACAKGRGKYEGRPTIGHLRKLEPILGRPCWFEALKDRKTFCFEV</sequence>
<name>A0A4Y7TE14_COPMI</name>
<dbReference type="EMBL" id="QPFP01000015">
    <property type="protein sequence ID" value="TEB32407.1"/>
    <property type="molecule type" value="Genomic_DNA"/>
</dbReference>
<evidence type="ECO:0000313" key="2">
    <source>
        <dbReference type="EMBL" id="TEB32407.1"/>
    </source>
</evidence>
<accession>A0A4Y7TE14</accession>
<evidence type="ECO:0000313" key="3">
    <source>
        <dbReference type="Proteomes" id="UP000298030"/>
    </source>
</evidence>
<feature type="compositionally biased region" description="Low complexity" evidence="1">
    <location>
        <begin position="20"/>
        <end position="44"/>
    </location>
</feature>
<protein>
    <submittedName>
        <fullName evidence="2">Uncharacterized protein</fullName>
    </submittedName>
</protein>
<comment type="caution">
    <text evidence="2">The sequence shown here is derived from an EMBL/GenBank/DDBJ whole genome shotgun (WGS) entry which is preliminary data.</text>
</comment>
<reference evidence="2 3" key="1">
    <citation type="journal article" date="2019" name="Nat. Ecol. Evol.">
        <title>Megaphylogeny resolves global patterns of mushroom evolution.</title>
        <authorList>
            <person name="Varga T."/>
            <person name="Krizsan K."/>
            <person name="Foldi C."/>
            <person name="Dima B."/>
            <person name="Sanchez-Garcia M."/>
            <person name="Sanchez-Ramirez S."/>
            <person name="Szollosi G.J."/>
            <person name="Szarkandi J.G."/>
            <person name="Papp V."/>
            <person name="Albert L."/>
            <person name="Andreopoulos W."/>
            <person name="Angelini C."/>
            <person name="Antonin V."/>
            <person name="Barry K.W."/>
            <person name="Bougher N.L."/>
            <person name="Buchanan P."/>
            <person name="Buyck B."/>
            <person name="Bense V."/>
            <person name="Catcheside P."/>
            <person name="Chovatia M."/>
            <person name="Cooper J."/>
            <person name="Damon W."/>
            <person name="Desjardin D."/>
            <person name="Finy P."/>
            <person name="Geml J."/>
            <person name="Haridas S."/>
            <person name="Hughes K."/>
            <person name="Justo A."/>
            <person name="Karasinski D."/>
            <person name="Kautmanova I."/>
            <person name="Kiss B."/>
            <person name="Kocsube S."/>
            <person name="Kotiranta H."/>
            <person name="LaButti K.M."/>
            <person name="Lechner B.E."/>
            <person name="Liimatainen K."/>
            <person name="Lipzen A."/>
            <person name="Lukacs Z."/>
            <person name="Mihaltcheva S."/>
            <person name="Morgado L.N."/>
            <person name="Niskanen T."/>
            <person name="Noordeloos M.E."/>
            <person name="Ohm R.A."/>
            <person name="Ortiz-Santana B."/>
            <person name="Ovrebo C."/>
            <person name="Racz N."/>
            <person name="Riley R."/>
            <person name="Savchenko A."/>
            <person name="Shiryaev A."/>
            <person name="Soop K."/>
            <person name="Spirin V."/>
            <person name="Szebenyi C."/>
            <person name="Tomsovsky M."/>
            <person name="Tulloss R.E."/>
            <person name="Uehling J."/>
            <person name="Grigoriev I.V."/>
            <person name="Vagvolgyi C."/>
            <person name="Papp T."/>
            <person name="Martin F.M."/>
            <person name="Miettinen O."/>
            <person name="Hibbett D.S."/>
            <person name="Nagy L.G."/>
        </authorList>
    </citation>
    <scope>NUCLEOTIDE SEQUENCE [LARGE SCALE GENOMIC DNA]</scope>
    <source>
        <strain evidence="2 3">FP101781</strain>
    </source>
</reference>
<proteinExistence type="predicted"/>